<dbReference type="AlphaFoldDB" id="A0A8S1M9P2"/>
<comment type="function">
    <text evidence="6">Lyase that catalyzes the C1-decarboxylation of 4-hydroxy-3-methoxy-5-(all-trans-polyprenyl)benzoic acid into 2-methoxy-6-(all-trans-polyprenyl)phenol during ubiquinone biosynthesis.</text>
</comment>
<comment type="similarity">
    <text evidence="6">Belongs to the COQ4 family.</text>
</comment>
<feature type="binding site" evidence="6">
    <location>
        <position position="136"/>
    </location>
    <ligand>
        <name>Zn(2+)</name>
        <dbReference type="ChEBI" id="CHEBI:29105"/>
    </ligand>
</feature>
<keyword evidence="6" id="KW-0862">Zinc</keyword>
<dbReference type="HAMAP" id="MF_03111">
    <property type="entry name" value="Coq4"/>
    <property type="match status" value="1"/>
</dbReference>
<comment type="subunit">
    <text evidence="6">Component of a multi-subunit COQ enzyme complex.</text>
</comment>
<protein>
    <recommendedName>
        <fullName evidence="6">Ubiquinone biosynthesis protein COQ4 homolog, mitochondrial</fullName>
    </recommendedName>
    <alternativeName>
        <fullName evidence="6">4-hydroxy-3-methoxy-5-polyprenylbenzoate decarboxylase</fullName>
        <ecNumber evidence="6">4.1.1.130</ecNumber>
    </alternativeName>
    <alternativeName>
        <fullName evidence="6">Coenzyme Q biosynthesis protein 4 homolog</fullName>
    </alternativeName>
</protein>
<dbReference type="InterPro" id="IPR027540">
    <property type="entry name" value="Coq4_euk"/>
</dbReference>
<evidence type="ECO:0000256" key="4">
    <source>
        <dbReference type="ARBA" id="ARBA00023136"/>
    </source>
</evidence>
<evidence type="ECO:0000313" key="8">
    <source>
        <dbReference type="Proteomes" id="UP000688137"/>
    </source>
</evidence>
<organism evidence="7 8">
    <name type="scientific">Paramecium primaurelia</name>
    <dbReference type="NCBI Taxonomy" id="5886"/>
    <lineage>
        <taxon>Eukaryota</taxon>
        <taxon>Sar</taxon>
        <taxon>Alveolata</taxon>
        <taxon>Ciliophora</taxon>
        <taxon>Intramacronucleata</taxon>
        <taxon>Oligohymenophorea</taxon>
        <taxon>Peniculida</taxon>
        <taxon>Parameciidae</taxon>
        <taxon>Paramecium</taxon>
    </lineage>
</organism>
<dbReference type="Pfam" id="PF05019">
    <property type="entry name" value="Coq4"/>
    <property type="match status" value="1"/>
</dbReference>
<keyword evidence="6" id="KW-0479">Metal-binding</keyword>
<reference evidence="7" key="1">
    <citation type="submission" date="2021-01" db="EMBL/GenBank/DDBJ databases">
        <authorList>
            <consortium name="Genoscope - CEA"/>
            <person name="William W."/>
        </authorList>
    </citation>
    <scope>NUCLEOTIDE SEQUENCE</scope>
</reference>
<evidence type="ECO:0000256" key="3">
    <source>
        <dbReference type="ARBA" id="ARBA00023128"/>
    </source>
</evidence>
<comment type="caution">
    <text evidence="7">The sequence shown here is derived from an EMBL/GenBank/DDBJ whole genome shotgun (WGS) entry which is preliminary data.</text>
</comment>
<dbReference type="OMA" id="WFEMINT"/>
<feature type="binding site" evidence="6">
    <location>
        <position position="133"/>
    </location>
    <ligand>
        <name>Zn(2+)</name>
        <dbReference type="ChEBI" id="CHEBI:29105"/>
    </ligand>
</feature>
<sequence length="223" mass="26304">MLRDLINNHTPLKNNFERLSTLFQCAINAYKYPLNGNHLSQLGELSGFYCVKDIHQRMLQHPVGQRILNDKPRVTPETFKIEELLKLDENTFGYQYGKFMRDRDFSSGERPIVKYIPDLELAYVYQRYKEIHDFIHVLLMYDVSVYDEIVVKWFEMAQLGLPSATLSAFIGSFKLNCQEKQKLIETLPSILKRANKSEFIMNVYFEEHINTDITQLRKSLRLL</sequence>
<dbReference type="GO" id="GO:0031314">
    <property type="term" value="C:extrinsic component of mitochondrial inner membrane"/>
    <property type="evidence" value="ECO:0007669"/>
    <property type="project" value="UniProtKB-UniRule"/>
</dbReference>
<keyword evidence="3 6" id="KW-0496">Mitochondrion</keyword>
<comment type="subcellular location">
    <subcellularLocation>
        <location evidence="6">Mitochondrion inner membrane</location>
        <topology evidence="6">Peripheral membrane protein</topology>
        <orientation evidence="6">Matrix side</orientation>
    </subcellularLocation>
</comment>
<dbReference type="PANTHER" id="PTHR12922:SF7">
    <property type="entry name" value="UBIQUINONE BIOSYNTHESIS PROTEIN COQ4 HOMOLOG, MITOCHONDRIAL"/>
    <property type="match status" value="1"/>
</dbReference>
<feature type="binding site" evidence="6">
    <location>
        <position position="132"/>
    </location>
    <ligand>
        <name>Zn(2+)</name>
        <dbReference type="ChEBI" id="CHEBI:29105"/>
    </ligand>
</feature>
<evidence type="ECO:0000256" key="6">
    <source>
        <dbReference type="HAMAP-Rule" id="MF_03111"/>
    </source>
</evidence>
<proteinExistence type="inferred from homology"/>
<dbReference type="InterPro" id="IPR007715">
    <property type="entry name" value="Coq4"/>
</dbReference>
<comment type="pathway">
    <text evidence="6">Cofactor biosynthesis; ubiquinone biosynthesis.</text>
</comment>
<dbReference type="Proteomes" id="UP000688137">
    <property type="component" value="Unassembled WGS sequence"/>
</dbReference>
<comment type="catalytic activity">
    <reaction evidence="6">
        <text>a 4-hydroxy-3-methoxy-5-(all-trans-polyprenyl)benzoate + H(+) = a 2-methoxy-6-(all-trans-polyprenyl)phenol + CO2</text>
        <dbReference type="Rhea" id="RHEA:81179"/>
        <dbReference type="Rhea" id="RHEA-COMP:9551"/>
        <dbReference type="Rhea" id="RHEA-COMP:10931"/>
        <dbReference type="ChEBI" id="CHEBI:15378"/>
        <dbReference type="ChEBI" id="CHEBI:16526"/>
        <dbReference type="ChEBI" id="CHEBI:62731"/>
        <dbReference type="ChEBI" id="CHEBI:84443"/>
        <dbReference type="EC" id="4.1.1.130"/>
    </reaction>
</comment>
<feature type="binding site" evidence="6">
    <location>
        <position position="148"/>
    </location>
    <ligand>
        <name>Zn(2+)</name>
        <dbReference type="ChEBI" id="CHEBI:29105"/>
    </ligand>
</feature>
<evidence type="ECO:0000256" key="5">
    <source>
        <dbReference type="ARBA" id="ARBA00023239"/>
    </source>
</evidence>
<evidence type="ECO:0000256" key="2">
    <source>
        <dbReference type="ARBA" id="ARBA00022792"/>
    </source>
</evidence>
<accession>A0A8S1M9P2</accession>
<gene>
    <name evidence="7" type="ORF">PPRIM_AZ9-3.1.T0480165</name>
</gene>
<keyword evidence="8" id="KW-1185">Reference proteome</keyword>
<dbReference type="PANTHER" id="PTHR12922">
    <property type="entry name" value="UBIQUINONE BIOSYNTHESIS PROTEIN"/>
    <property type="match status" value="1"/>
</dbReference>
<keyword evidence="1 6" id="KW-0831">Ubiquinone biosynthesis</keyword>
<evidence type="ECO:0000313" key="7">
    <source>
        <dbReference type="EMBL" id="CAD8072014.1"/>
    </source>
</evidence>
<dbReference type="GO" id="GO:0008270">
    <property type="term" value="F:zinc ion binding"/>
    <property type="evidence" value="ECO:0007669"/>
    <property type="project" value="UniProtKB-UniRule"/>
</dbReference>
<name>A0A8S1M9P2_PARPR</name>
<dbReference type="GO" id="GO:0120539">
    <property type="term" value="F:4-hydroxy-3-methoxy-5-polyprenylbenzoate decarboxylase activity"/>
    <property type="evidence" value="ECO:0007669"/>
    <property type="project" value="UniProtKB-EC"/>
</dbReference>
<keyword evidence="2 6" id="KW-0999">Mitochondrion inner membrane</keyword>
<evidence type="ECO:0000256" key="1">
    <source>
        <dbReference type="ARBA" id="ARBA00022688"/>
    </source>
</evidence>
<comment type="cofactor">
    <cofactor evidence="6">
        <name>Zn(2+)</name>
        <dbReference type="ChEBI" id="CHEBI:29105"/>
    </cofactor>
</comment>
<dbReference type="EMBL" id="CAJJDM010000048">
    <property type="protein sequence ID" value="CAD8072014.1"/>
    <property type="molecule type" value="Genomic_DNA"/>
</dbReference>
<keyword evidence="4 6" id="KW-0472">Membrane</keyword>
<dbReference type="EC" id="4.1.1.130" evidence="6"/>
<keyword evidence="5 6" id="KW-0456">Lyase</keyword>